<feature type="region of interest" description="Disordered" evidence="5">
    <location>
        <begin position="144"/>
        <end position="167"/>
    </location>
</feature>
<reference evidence="7 8" key="1">
    <citation type="journal article" date="2013" name="Genome Announc.">
        <title>Draft genome sequence of an Actinobacterium, Brachybacterium muris strain UCD-AY4.</title>
        <authorList>
            <person name="Lo J.R."/>
            <person name="Lang J.M."/>
            <person name="Darling A.E."/>
            <person name="Eisen J.A."/>
            <person name="Coil D.A."/>
        </authorList>
    </citation>
    <scope>NUCLEOTIDE SEQUENCE [LARGE SCALE GENOMIC DNA]</scope>
    <source>
        <strain evidence="7 8">UCD-AY4</strain>
    </source>
</reference>
<name>A0A022KQU5_9MICO</name>
<dbReference type="SUPFAM" id="SSF47090">
    <property type="entry name" value="PGBD-like"/>
    <property type="match status" value="1"/>
</dbReference>
<dbReference type="OrthoDB" id="5177647at2"/>
<evidence type="ECO:0000256" key="2">
    <source>
        <dbReference type="ARBA" id="ARBA00022670"/>
    </source>
</evidence>
<evidence type="ECO:0000313" key="7">
    <source>
        <dbReference type="EMBL" id="EYT47748.1"/>
    </source>
</evidence>
<evidence type="ECO:0000259" key="6">
    <source>
        <dbReference type="PROSITE" id="PS51935"/>
    </source>
</evidence>
<dbReference type="InterPro" id="IPR051794">
    <property type="entry name" value="PG_Endopeptidase_C40"/>
</dbReference>
<dbReference type="EMBL" id="AORC01000024">
    <property type="protein sequence ID" value="EYT47748.1"/>
    <property type="molecule type" value="Genomic_DNA"/>
</dbReference>
<evidence type="ECO:0000256" key="1">
    <source>
        <dbReference type="ARBA" id="ARBA00007074"/>
    </source>
</evidence>
<gene>
    <name evidence="7" type="ORF">D641_0114515</name>
</gene>
<accession>A0A022KQU5</accession>
<dbReference type="InterPro" id="IPR036366">
    <property type="entry name" value="PGBDSf"/>
</dbReference>
<comment type="similarity">
    <text evidence="1">Belongs to the peptidase C40 family.</text>
</comment>
<sequence length="277" mass="27527">MSQNNTHRAVGRAVTPVGIAGRALRGTGGAAVLGTVVLGSTLLAGPAQAAPAALPAAPTVTAQAAAPATPAPAHATSALGAEKLRWGSQGSAVEQLQTALNEHGASLSVDGKFGRLTHGAVKDFQRSHDLKIDGVVGPQTRGALNGGGASISTGGTSAPAPAHSATNSQQAIVDAARSQVGVSYSWGTSKPGVSFDCSGLSSYAYAQAGIDLPRTSSQQVAAGTTISKSEAQPGDLVVWPGHLGIYAGGNTVIDAGNSKGSVSERTIWGSPTFVTFR</sequence>
<evidence type="ECO:0000256" key="3">
    <source>
        <dbReference type="ARBA" id="ARBA00022801"/>
    </source>
</evidence>
<organism evidence="7 8">
    <name type="scientific">Brachybacterium muris UCD-AY4</name>
    <dbReference type="NCBI Taxonomy" id="1249481"/>
    <lineage>
        <taxon>Bacteria</taxon>
        <taxon>Bacillati</taxon>
        <taxon>Actinomycetota</taxon>
        <taxon>Actinomycetes</taxon>
        <taxon>Micrococcales</taxon>
        <taxon>Dermabacteraceae</taxon>
        <taxon>Brachybacterium</taxon>
    </lineage>
</organism>
<keyword evidence="4" id="KW-0788">Thiol protease</keyword>
<comment type="caution">
    <text evidence="7">The sequence shown here is derived from an EMBL/GenBank/DDBJ whole genome shotgun (WGS) entry which is preliminary data.</text>
</comment>
<dbReference type="STRING" id="1249481.D641_0114515"/>
<dbReference type="PANTHER" id="PTHR47359:SF3">
    <property type="entry name" value="NLP_P60 DOMAIN-CONTAINING PROTEIN-RELATED"/>
    <property type="match status" value="1"/>
</dbReference>
<evidence type="ECO:0000256" key="5">
    <source>
        <dbReference type="SAM" id="MobiDB-lite"/>
    </source>
</evidence>
<dbReference type="GO" id="GO:0006508">
    <property type="term" value="P:proteolysis"/>
    <property type="evidence" value="ECO:0007669"/>
    <property type="project" value="UniProtKB-KW"/>
</dbReference>
<keyword evidence="2" id="KW-0645">Protease</keyword>
<protein>
    <submittedName>
        <fullName evidence="7">Hydrolase</fullName>
    </submittedName>
</protein>
<dbReference type="Pfam" id="PF01471">
    <property type="entry name" value="PG_binding_1"/>
    <property type="match status" value="1"/>
</dbReference>
<dbReference type="InterPro" id="IPR038765">
    <property type="entry name" value="Papain-like_cys_pep_sf"/>
</dbReference>
<dbReference type="Proteomes" id="UP000019754">
    <property type="component" value="Unassembled WGS sequence"/>
</dbReference>
<feature type="domain" description="NlpC/P60" evidence="6">
    <location>
        <begin position="166"/>
        <end position="277"/>
    </location>
</feature>
<dbReference type="GO" id="GO:0008234">
    <property type="term" value="F:cysteine-type peptidase activity"/>
    <property type="evidence" value="ECO:0007669"/>
    <property type="project" value="UniProtKB-KW"/>
</dbReference>
<dbReference type="Gene3D" id="1.10.101.10">
    <property type="entry name" value="PGBD-like superfamily/PGBD"/>
    <property type="match status" value="1"/>
</dbReference>
<dbReference type="PANTHER" id="PTHR47359">
    <property type="entry name" value="PEPTIDOGLYCAN DL-ENDOPEPTIDASE CWLO"/>
    <property type="match status" value="1"/>
</dbReference>
<keyword evidence="3 7" id="KW-0378">Hydrolase</keyword>
<dbReference type="PROSITE" id="PS51935">
    <property type="entry name" value="NLPC_P60"/>
    <property type="match status" value="1"/>
</dbReference>
<dbReference type="InterPro" id="IPR036365">
    <property type="entry name" value="PGBD-like_sf"/>
</dbReference>
<proteinExistence type="inferred from homology"/>
<keyword evidence="8" id="KW-1185">Reference proteome</keyword>
<dbReference type="HOGENOM" id="CLU_016043_1_8_11"/>
<dbReference type="Gene3D" id="3.90.1720.10">
    <property type="entry name" value="endopeptidase domain like (from Nostoc punctiforme)"/>
    <property type="match status" value="1"/>
</dbReference>
<evidence type="ECO:0000256" key="4">
    <source>
        <dbReference type="ARBA" id="ARBA00022807"/>
    </source>
</evidence>
<dbReference type="SUPFAM" id="SSF54001">
    <property type="entry name" value="Cysteine proteinases"/>
    <property type="match status" value="1"/>
</dbReference>
<dbReference type="InterPro" id="IPR002477">
    <property type="entry name" value="Peptidoglycan-bd-like"/>
</dbReference>
<dbReference type="AlphaFoldDB" id="A0A022KQU5"/>
<evidence type="ECO:0000313" key="8">
    <source>
        <dbReference type="Proteomes" id="UP000019754"/>
    </source>
</evidence>
<dbReference type="InterPro" id="IPR000064">
    <property type="entry name" value="NLP_P60_dom"/>
</dbReference>
<dbReference type="Pfam" id="PF00877">
    <property type="entry name" value="NLPC_P60"/>
    <property type="match status" value="1"/>
</dbReference>